<feature type="region of interest" description="Disordered" evidence="1">
    <location>
        <begin position="426"/>
        <end position="453"/>
    </location>
</feature>
<feature type="region of interest" description="Disordered" evidence="1">
    <location>
        <begin position="269"/>
        <end position="396"/>
    </location>
</feature>
<name>A0ABD3I8W1_9MARC</name>
<feature type="compositionally biased region" description="Basic and acidic residues" evidence="1">
    <location>
        <begin position="275"/>
        <end position="293"/>
    </location>
</feature>
<evidence type="ECO:0000313" key="3">
    <source>
        <dbReference type="Proteomes" id="UP001633002"/>
    </source>
</evidence>
<sequence length="453" mass="50783">MSNVWWFLEQCKKYKLDCGSLGRVPQSVFFKRHSDPKFQFTKYITSKGLQLADHVESTEASTSSLHTGKPGSQTKSDKGPVPTQTTSVTNADAADTQVSVQNKTVSKARSKQTAAENSDQGDSKPPKSKRKAIVTFDRPSGFVPGVTTVDGDQETTGVKMFIDPNNKKKIEDDWEELTRWYPLGIDVGIVQIAFEGICEEYELEFICGTYEVLDRSSDGDWCKTPDDYFLLVKLSPIGHVISFNDIVPQHFKPCVLNFQREPKKDLEFSPLTRSFKGEGTEHSKAKKIQEQKNRTIRLLQGAPKYDYSSTSAAKGDTEAERQLLDGGDGDDKEEQEEDDGEAHNGDDEDGGEPDGDDEEGGGDGGDEENGGEEVEEEEEEEEEVTPGTSRRQDREFKEYRRAYGKYVIQLKEKEKSSLVVYLKQRRRRQEDLGIEVNEDLSSTGSPQLYLPHG</sequence>
<reference evidence="2 3" key="1">
    <citation type="submission" date="2024-09" db="EMBL/GenBank/DDBJ databases">
        <title>Chromosome-scale assembly of Riccia sorocarpa.</title>
        <authorList>
            <person name="Paukszto L."/>
        </authorList>
    </citation>
    <scope>NUCLEOTIDE SEQUENCE [LARGE SCALE GENOMIC DNA]</scope>
    <source>
        <strain evidence="2">LP-2024</strain>
        <tissue evidence="2">Aerial parts of the thallus</tissue>
    </source>
</reference>
<organism evidence="2 3">
    <name type="scientific">Riccia sorocarpa</name>
    <dbReference type="NCBI Taxonomy" id="122646"/>
    <lineage>
        <taxon>Eukaryota</taxon>
        <taxon>Viridiplantae</taxon>
        <taxon>Streptophyta</taxon>
        <taxon>Embryophyta</taxon>
        <taxon>Marchantiophyta</taxon>
        <taxon>Marchantiopsida</taxon>
        <taxon>Marchantiidae</taxon>
        <taxon>Marchantiales</taxon>
        <taxon>Ricciaceae</taxon>
        <taxon>Riccia</taxon>
    </lineage>
</organism>
<accession>A0ABD3I8W1</accession>
<comment type="caution">
    <text evidence="2">The sequence shown here is derived from an EMBL/GenBank/DDBJ whole genome shotgun (WGS) entry which is preliminary data.</text>
</comment>
<keyword evidence="3" id="KW-1185">Reference proteome</keyword>
<feature type="compositionally biased region" description="Acidic residues" evidence="1">
    <location>
        <begin position="327"/>
        <end position="384"/>
    </location>
</feature>
<feature type="region of interest" description="Disordered" evidence="1">
    <location>
        <begin position="55"/>
        <end position="130"/>
    </location>
</feature>
<evidence type="ECO:0000256" key="1">
    <source>
        <dbReference type="SAM" id="MobiDB-lite"/>
    </source>
</evidence>
<dbReference type="AlphaFoldDB" id="A0ABD3I8W1"/>
<proteinExistence type="predicted"/>
<evidence type="ECO:0000313" key="2">
    <source>
        <dbReference type="EMBL" id="KAL3699736.1"/>
    </source>
</evidence>
<feature type="compositionally biased region" description="Polar residues" evidence="1">
    <location>
        <begin position="58"/>
        <end position="74"/>
    </location>
</feature>
<gene>
    <name evidence="2" type="ORF">R1sor_017758</name>
</gene>
<dbReference type="Proteomes" id="UP001633002">
    <property type="component" value="Unassembled WGS sequence"/>
</dbReference>
<protein>
    <submittedName>
        <fullName evidence="2">Uncharacterized protein</fullName>
    </submittedName>
</protein>
<feature type="compositionally biased region" description="Polar residues" evidence="1">
    <location>
        <begin position="82"/>
        <end position="120"/>
    </location>
</feature>
<dbReference type="EMBL" id="JBJQOH010000001">
    <property type="protein sequence ID" value="KAL3699736.1"/>
    <property type="molecule type" value="Genomic_DNA"/>
</dbReference>